<name>A0A9P3GBS6_9APHY</name>
<gene>
    <name evidence="2" type="ORF">PsYK624_079110</name>
</gene>
<dbReference type="OrthoDB" id="10501765at2759"/>
<feature type="compositionally biased region" description="Basic and acidic residues" evidence="1">
    <location>
        <begin position="72"/>
        <end position="84"/>
    </location>
</feature>
<comment type="caution">
    <text evidence="2">The sequence shown here is derived from an EMBL/GenBank/DDBJ whole genome shotgun (WGS) entry which is preliminary data.</text>
</comment>
<evidence type="ECO:0000313" key="2">
    <source>
        <dbReference type="EMBL" id="GJE91760.1"/>
    </source>
</evidence>
<evidence type="ECO:0000313" key="3">
    <source>
        <dbReference type="Proteomes" id="UP000703269"/>
    </source>
</evidence>
<evidence type="ECO:0000256" key="1">
    <source>
        <dbReference type="SAM" id="MobiDB-lite"/>
    </source>
</evidence>
<feature type="compositionally biased region" description="Basic and acidic residues" evidence="1">
    <location>
        <begin position="127"/>
        <end position="136"/>
    </location>
</feature>
<proteinExistence type="predicted"/>
<dbReference type="AlphaFoldDB" id="A0A9P3GBS6"/>
<protein>
    <submittedName>
        <fullName evidence="2">Uncharacterized protein</fullName>
    </submittedName>
</protein>
<feature type="region of interest" description="Disordered" evidence="1">
    <location>
        <begin position="39"/>
        <end position="136"/>
    </location>
</feature>
<reference evidence="2 3" key="1">
    <citation type="submission" date="2021-08" db="EMBL/GenBank/DDBJ databases">
        <title>Draft Genome Sequence of Phanerochaete sordida strain YK-624.</title>
        <authorList>
            <person name="Mori T."/>
            <person name="Dohra H."/>
            <person name="Suzuki T."/>
            <person name="Kawagishi H."/>
            <person name="Hirai H."/>
        </authorList>
    </citation>
    <scope>NUCLEOTIDE SEQUENCE [LARGE SCALE GENOMIC DNA]</scope>
    <source>
        <strain evidence="2 3">YK-624</strain>
    </source>
</reference>
<dbReference type="Proteomes" id="UP000703269">
    <property type="component" value="Unassembled WGS sequence"/>
</dbReference>
<feature type="compositionally biased region" description="Polar residues" evidence="1">
    <location>
        <begin position="39"/>
        <end position="53"/>
    </location>
</feature>
<organism evidence="2 3">
    <name type="scientific">Phanerochaete sordida</name>
    <dbReference type="NCBI Taxonomy" id="48140"/>
    <lineage>
        <taxon>Eukaryota</taxon>
        <taxon>Fungi</taxon>
        <taxon>Dikarya</taxon>
        <taxon>Basidiomycota</taxon>
        <taxon>Agaricomycotina</taxon>
        <taxon>Agaricomycetes</taxon>
        <taxon>Polyporales</taxon>
        <taxon>Phanerochaetaceae</taxon>
        <taxon>Phanerochaete</taxon>
    </lineage>
</organism>
<keyword evidence="3" id="KW-1185">Reference proteome</keyword>
<sequence length="136" mass="15056">MADARMHENTSHYQGKLFPDQATGLTGAVTGMDAAKNVYNPSNDEVDTTSLQGHATHELKKGMNPSKGGFSHARDPNAHFETRQPKPGSGHVSLYQSNQGPAEQTEDVQYITEFKTRNQGLSDEMDKEMYKRLQTS</sequence>
<accession>A0A9P3GBS6</accession>
<dbReference type="EMBL" id="BPQB01000023">
    <property type="protein sequence ID" value="GJE91760.1"/>
    <property type="molecule type" value="Genomic_DNA"/>
</dbReference>